<dbReference type="PANTHER" id="PTHR42760">
    <property type="entry name" value="SHORT-CHAIN DEHYDROGENASES/REDUCTASES FAMILY MEMBER"/>
    <property type="match status" value="1"/>
</dbReference>
<protein>
    <submittedName>
        <fullName evidence="3">SDR family oxidoreductase</fullName>
    </submittedName>
</protein>
<accession>A0AA42HBR1</accession>
<dbReference type="FunFam" id="3.40.50.720:FF:000173">
    <property type="entry name" value="3-oxoacyl-[acyl-carrier protein] reductase"/>
    <property type="match status" value="1"/>
</dbReference>
<dbReference type="Pfam" id="PF13561">
    <property type="entry name" value="adh_short_C2"/>
    <property type="match status" value="1"/>
</dbReference>
<comment type="caution">
    <text evidence="3">The sequence shown here is derived from an EMBL/GenBank/DDBJ whole genome shotgun (WGS) entry which is preliminary data.</text>
</comment>
<name>A0AA42HBR1_9HYPH</name>
<dbReference type="AlphaFoldDB" id="A0AA42HBR1"/>
<dbReference type="GO" id="GO:0030497">
    <property type="term" value="P:fatty acid elongation"/>
    <property type="evidence" value="ECO:0007669"/>
    <property type="project" value="TreeGrafter"/>
</dbReference>
<dbReference type="Gene3D" id="3.40.50.720">
    <property type="entry name" value="NAD(P)-binding Rossmann-like Domain"/>
    <property type="match status" value="1"/>
</dbReference>
<keyword evidence="2" id="KW-0560">Oxidoreductase</keyword>
<dbReference type="InterPro" id="IPR020904">
    <property type="entry name" value="Sc_DH/Rdtase_CS"/>
</dbReference>
<evidence type="ECO:0000313" key="3">
    <source>
        <dbReference type="EMBL" id="MDH0127131.1"/>
    </source>
</evidence>
<dbReference type="PANTHER" id="PTHR42760:SF129">
    <property type="entry name" value="OXIDOREDUCTASE"/>
    <property type="match status" value="1"/>
</dbReference>
<proteinExistence type="inferred from homology"/>
<evidence type="ECO:0000256" key="1">
    <source>
        <dbReference type="ARBA" id="ARBA00006484"/>
    </source>
</evidence>
<evidence type="ECO:0000313" key="4">
    <source>
        <dbReference type="Proteomes" id="UP001158087"/>
    </source>
</evidence>
<dbReference type="EMBL" id="JAODYY010000029">
    <property type="protein sequence ID" value="MDH0127131.1"/>
    <property type="molecule type" value="Genomic_DNA"/>
</dbReference>
<dbReference type="SUPFAM" id="SSF51735">
    <property type="entry name" value="NAD(P)-binding Rossmann-fold domains"/>
    <property type="match status" value="1"/>
</dbReference>
<dbReference type="GO" id="GO:0016616">
    <property type="term" value="F:oxidoreductase activity, acting on the CH-OH group of donors, NAD or NADP as acceptor"/>
    <property type="evidence" value="ECO:0007669"/>
    <property type="project" value="TreeGrafter"/>
</dbReference>
<dbReference type="InterPro" id="IPR036291">
    <property type="entry name" value="NAD(P)-bd_dom_sf"/>
</dbReference>
<dbReference type="Proteomes" id="UP001158087">
    <property type="component" value="Unassembled WGS sequence"/>
</dbReference>
<dbReference type="PRINTS" id="PR00081">
    <property type="entry name" value="GDHRDH"/>
</dbReference>
<organism evidence="3 4">
    <name type="scientific">Brucella intermedia GD04153</name>
    <dbReference type="NCBI Taxonomy" id="2975438"/>
    <lineage>
        <taxon>Bacteria</taxon>
        <taxon>Pseudomonadati</taxon>
        <taxon>Pseudomonadota</taxon>
        <taxon>Alphaproteobacteria</taxon>
        <taxon>Hyphomicrobiales</taxon>
        <taxon>Brucellaceae</taxon>
        <taxon>Brucella/Ochrobactrum group</taxon>
        <taxon>Brucella</taxon>
    </lineage>
</organism>
<reference evidence="3" key="1">
    <citation type="submission" date="2022-09" db="EMBL/GenBank/DDBJ databases">
        <title>Intensive care unit water sources are persistently colonized with multi-drug resistant bacteria and are the site of extensive horizontal gene transfer of antibiotic resistance genes.</title>
        <authorList>
            <person name="Diorio-Toth L."/>
        </authorList>
    </citation>
    <scope>NUCLEOTIDE SEQUENCE</scope>
    <source>
        <strain evidence="3">GD04153</strain>
    </source>
</reference>
<dbReference type="PROSITE" id="PS00061">
    <property type="entry name" value="ADH_SHORT"/>
    <property type="match status" value="1"/>
</dbReference>
<gene>
    <name evidence="3" type="ORF">N7376_24495</name>
</gene>
<evidence type="ECO:0000256" key="2">
    <source>
        <dbReference type="ARBA" id="ARBA00023002"/>
    </source>
</evidence>
<dbReference type="PRINTS" id="PR00080">
    <property type="entry name" value="SDRFAMILY"/>
</dbReference>
<dbReference type="InterPro" id="IPR002347">
    <property type="entry name" value="SDR_fam"/>
</dbReference>
<sequence length="224" mass="23449">MRTAVVTGASKGIGEAVANRLEADGIKVIRTDINGNAPVRLDVSDSHAVETFFAAHRDIDIVVNSAGIAGPSASVAETTDADWARTISVNLTGTFFMCRAAARNMSERRWGRIVNFASIAGKEGNQNQGAYSASKGGVIALTKSLGKELAHSGVIVNAIAPGLIGTDIVSDMSEENRARSLSKIPMGRMGKVCEVAELTAWLVSDKVSFSTGAVYDISGGRATY</sequence>
<comment type="similarity">
    <text evidence="1">Belongs to the short-chain dehydrogenases/reductases (SDR) family.</text>
</comment>